<dbReference type="InterPro" id="IPR006059">
    <property type="entry name" value="SBP"/>
</dbReference>
<evidence type="ECO:0000256" key="3">
    <source>
        <dbReference type="ARBA" id="ARBA00022729"/>
    </source>
</evidence>
<comment type="similarity">
    <text evidence="1">Belongs to the bacterial solute-binding protein 1 family.</text>
</comment>
<keyword evidence="3" id="KW-0732">Signal</keyword>
<organism evidence="5 6">
    <name type="scientific">Kineococcus xinjiangensis</name>
    <dbReference type="NCBI Taxonomy" id="512762"/>
    <lineage>
        <taxon>Bacteria</taxon>
        <taxon>Bacillati</taxon>
        <taxon>Actinomycetota</taxon>
        <taxon>Actinomycetes</taxon>
        <taxon>Kineosporiales</taxon>
        <taxon>Kineosporiaceae</taxon>
        <taxon>Kineococcus</taxon>
    </lineage>
</organism>
<reference evidence="5 6" key="1">
    <citation type="submission" date="2018-02" db="EMBL/GenBank/DDBJ databases">
        <title>Genomic Encyclopedia of Archaeal and Bacterial Type Strains, Phase II (KMG-II): from individual species to whole genera.</title>
        <authorList>
            <person name="Goeker M."/>
        </authorList>
    </citation>
    <scope>NUCLEOTIDE SEQUENCE [LARGE SCALE GENOMIC DNA]</scope>
    <source>
        <strain evidence="5 6">DSM 22857</strain>
    </source>
</reference>
<name>A0A2S6IMJ4_9ACTN</name>
<evidence type="ECO:0000256" key="1">
    <source>
        <dbReference type="ARBA" id="ARBA00008520"/>
    </source>
</evidence>
<dbReference type="Gene3D" id="3.40.190.10">
    <property type="entry name" value="Periplasmic binding protein-like II"/>
    <property type="match status" value="2"/>
</dbReference>
<dbReference type="Proteomes" id="UP000239485">
    <property type="component" value="Unassembled WGS sequence"/>
</dbReference>
<dbReference type="EMBL" id="PTJD01000006">
    <property type="protein sequence ID" value="PPK95411.1"/>
    <property type="molecule type" value="Genomic_DNA"/>
</dbReference>
<evidence type="ECO:0000256" key="2">
    <source>
        <dbReference type="ARBA" id="ARBA00022448"/>
    </source>
</evidence>
<keyword evidence="2" id="KW-0813">Transport</keyword>
<dbReference type="PANTHER" id="PTHR43649">
    <property type="entry name" value="ARABINOSE-BINDING PROTEIN-RELATED"/>
    <property type="match status" value="1"/>
</dbReference>
<comment type="caution">
    <text evidence="5">The sequence shown here is derived from an EMBL/GenBank/DDBJ whole genome shotgun (WGS) entry which is preliminary data.</text>
</comment>
<accession>A0A2S6IMJ4</accession>
<feature type="compositionally biased region" description="Low complexity" evidence="4">
    <location>
        <begin position="1"/>
        <end position="13"/>
    </location>
</feature>
<dbReference type="InterPro" id="IPR050490">
    <property type="entry name" value="Bact_solute-bd_prot1"/>
</dbReference>
<dbReference type="SUPFAM" id="SSF53850">
    <property type="entry name" value="Periplasmic binding protein-like II"/>
    <property type="match status" value="1"/>
</dbReference>
<evidence type="ECO:0000256" key="4">
    <source>
        <dbReference type="SAM" id="MobiDB-lite"/>
    </source>
</evidence>
<keyword evidence="6" id="KW-1185">Reference proteome</keyword>
<dbReference type="AlphaFoldDB" id="A0A2S6IMJ4"/>
<dbReference type="PANTHER" id="PTHR43649:SF34">
    <property type="entry name" value="ABC TRANSPORTER PERIPLASMIC-BINDING PROTEIN YCJN-RELATED"/>
    <property type="match status" value="1"/>
</dbReference>
<proteinExistence type="inferred from homology"/>
<protein>
    <submittedName>
        <fullName evidence="5">Multiple sugar transport system substrate-binding protein</fullName>
    </submittedName>
</protein>
<gene>
    <name evidence="5" type="ORF">CLV92_106234</name>
</gene>
<feature type="region of interest" description="Disordered" evidence="4">
    <location>
        <begin position="1"/>
        <end position="20"/>
    </location>
</feature>
<keyword evidence="5" id="KW-0762">Sugar transport</keyword>
<sequence>MKPMSAPETSSSASPPPTTRRRVLGGAATLALCATALTACGEANTGTGVPTLTWYINNAFDAPIGERCSEEAEAYDIRTEQLPNNAAGQREQILRRLAANDSSMDILSLDPPYMAELAEAGFLRPFTGEEREEFSEDVLEGPLQQSLYEDTMFGAPFFANTQLLWYKKSVAEEAGLDMSEPVTWDQIIDAAEQTDSTVAVQGQRNESLMVWVNALVESAGGAIIDPDSQGADAEDVEATIDSPAGKRAAEIMTRIADSTAAPPALSTAAEETSRAAFQEERGGFMVNWPYVWNAFAAGEEDGTLPAGFREDVGWAVYPRVDADTPAATPIGGVGLSVGAFSEHPDLAVDAIRCLRSVESQVEHMLTGGEPGANAAVFEDPRVREQFPMWEAIRTGLVDAAPRPITPFYGDVTGAIQQGYHPPSEISPETAPQRTAELIEGVLSNEQLL</sequence>
<dbReference type="Pfam" id="PF01547">
    <property type="entry name" value="SBP_bac_1"/>
    <property type="match status" value="1"/>
</dbReference>
<evidence type="ECO:0000313" key="5">
    <source>
        <dbReference type="EMBL" id="PPK95411.1"/>
    </source>
</evidence>
<evidence type="ECO:0000313" key="6">
    <source>
        <dbReference type="Proteomes" id="UP000239485"/>
    </source>
</evidence>